<gene>
    <name evidence="1" type="ORF">C1H46_019507</name>
</gene>
<reference evidence="1 2" key="1">
    <citation type="journal article" date="2019" name="G3 (Bethesda)">
        <title>Sequencing of a Wild Apple (Malus baccata) Genome Unravels the Differences Between Cultivated and Wild Apple Species Regarding Disease Resistance and Cold Tolerance.</title>
        <authorList>
            <person name="Chen X."/>
        </authorList>
    </citation>
    <scope>NUCLEOTIDE SEQUENCE [LARGE SCALE GENOMIC DNA]</scope>
    <source>
        <strain evidence="2">cv. Shandingzi</strain>
        <tissue evidence="1">Leaves</tissue>
    </source>
</reference>
<organism evidence="1 2">
    <name type="scientific">Malus baccata</name>
    <name type="common">Siberian crab apple</name>
    <name type="synonym">Pyrus baccata</name>
    <dbReference type="NCBI Taxonomy" id="106549"/>
    <lineage>
        <taxon>Eukaryota</taxon>
        <taxon>Viridiplantae</taxon>
        <taxon>Streptophyta</taxon>
        <taxon>Embryophyta</taxon>
        <taxon>Tracheophyta</taxon>
        <taxon>Spermatophyta</taxon>
        <taxon>Magnoliopsida</taxon>
        <taxon>eudicotyledons</taxon>
        <taxon>Gunneridae</taxon>
        <taxon>Pentapetalae</taxon>
        <taxon>rosids</taxon>
        <taxon>fabids</taxon>
        <taxon>Rosales</taxon>
        <taxon>Rosaceae</taxon>
        <taxon>Amygdaloideae</taxon>
        <taxon>Maleae</taxon>
        <taxon>Malus</taxon>
    </lineage>
</organism>
<keyword evidence="2" id="KW-1185">Reference proteome</keyword>
<proteinExistence type="predicted"/>
<sequence>MASTNKMLGEFELVGIPPAPRGLPRSKSRLILRPMVLSLILPRTRSPTKRGRLLSAHLEVLPTGRLKRWSGKQSCMLRYNHLQY</sequence>
<protein>
    <submittedName>
        <fullName evidence="1">Uncharacterized protein</fullName>
    </submittedName>
</protein>
<evidence type="ECO:0000313" key="1">
    <source>
        <dbReference type="EMBL" id="TQD94869.1"/>
    </source>
</evidence>
<name>A0A540M8S0_MALBA</name>
<dbReference type="EMBL" id="VIEB01000333">
    <property type="protein sequence ID" value="TQD94869.1"/>
    <property type="molecule type" value="Genomic_DNA"/>
</dbReference>
<dbReference type="Proteomes" id="UP000315295">
    <property type="component" value="Unassembled WGS sequence"/>
</dbReference>
<accession>A0A540M8S0</accession>
<evidence type="ECO:0000313" key="2">
    <source>
        <dbReference type="Proteomes" id="UP000315295"/>
    </source>
</evidence>
<dbReference type="AlphaFoldDB" id="A0A540M8S0"/>
<dbReference type="STRING" id="106549.A0A540M8S0"/>
<comment type="caution">
    <text evidence="1">The sequence shown here is derived from an EMBL/GenBank/DDBJ whole genome shotgun (WGS) entry which is preliminary data.</text>
</comment>